<sequence>MKNPSHLIQQMLGIALGLSLAAEVAIAQPHTPPAENPRQFEKIEQPLPLKIGVTLAGIALIGAELWWFRFSHAQAPATAPQDQSSRG</sequence>
<protein>
    <submittedName>
        <fullName evidence="2">Uncharacterized protein</fullName>
    </submittedName>
</protein>
<dbReference type="EMBL" id="JBHZOL010000096">
    <property type="protein sequence ID" value="MFE4107968.1"/>
    <property type="molecule type" value="Genomic_DNA"/>
</dbReference>
<keyword evidence="3" id="KW-1185">Reference proteome</keyword>
<keyword evidence="1" id="KW-1133">Transmembrane helix</keyword>
<feature type="transmembrane region" description="Helical" evidence="1">
    <location>
        <begin position="51"/>
        <end position="68"/>
    </location>
</feature>
<gene>
    <name evidence="2" type="ORF">ACFVKH_16915</name>
</gene>
<comment type="caution">
    <text evidence="2">The sequence shown here is derived from an EMBL/GenBank/DDBJ whole genome shotgun (WGS) entry which is preliminary data.</text>
</comment>
<organism evidence="2 3">
    <name type="scientific">Almyronema epifaneia S1</name>
    <dbReference type="NCBI Taxonomy" id="2991925"/>
    <lineage>
        <taxon>Bacteria</taxon>
        <taxon>Bacillati</taxon>
        <taxon>Cyanobacteriota</taxon>
        <taxon>Cyanophyceae</taxon>
        <taxon>Nodosilineales</taxon>
        <taxon>Nodosilineaceae</taxon>
        <taxon>Almyronema</taxon>
        <taxon>Almyronema epifaneia</taxon>
    </lineage>
</organism>
<evidence type="ECO:0000313" key="3">
    <source>
        <dbReference type="Proteomes" id="UP001600165"/>
    </source>
</evidence>
<accession>A0ABW6IID3</accession>
<evidence type="ECO:0000256" key="1">
    <source>
        <dbReference type="SAM" id="Phobius"/>
    </source>
</evidence>
<name>A0ABW6IID3_9CYAN</name>
<keyword evidence="1" id="KW-0472">Membrane</keyword>
<evidence type="ECO:0000313" key="2">
    <source>
        <dbReference type="EMBL" id="MFE4107968.1"/>
    </source>
</evidence>
<proteinExistence type="predicted"/>
<reference evidence="2 3" key="1">
    <citation type="submission" date="2024-10" db="EMBL/GenBank/DDBJ databases">
        <authorList>
            <person name="Ratan Roy A."/>
            <person name="Morales Sandoval P.H."/>
            <person name="De Los Santos Villalobos S."/>
            <person name="Chakraborty S."/>
            <person name="Mukherjee J."/>
        </authorList>
    </citation>
    <scope>NUCLEOTIDE SEQUENCE [LARGE SCALE GENOMIC DNA]</scope>
    <source>
        <strain evidence="2 3">S1</strain>
    </source>
</reference>
<keyword evidence="1" id="KW-0812">Transmembrane</keyword>
<dbReference type="Proteomes" id="UP001600165">
    <property type="component" value="Unassembled WGS sequence"/>
</dbReference>
<dbReference type="RefSeq" id="WP_377967222.1">
    <property type="nucleotide sequence ID" value="NZ_JBHZOL010000096.1"/>
</dbReference>